<name>A0A0E2D939_LEPIR</name>
<gene>
    <name evidence="1" type="ORF">LEP1GSC105_4463</name>
</gene>
<dbReference type="RefSeq" id="WP_000715956.1">
    <property type="nucleotide sequence ID" value="NZ_AHNR02000014.1"/>
</dbReference>
<dbReference type="AlphaFoldDB" id="A0A0E2D939"/>
<dbReference type="NCBIfam" id="TIGR04323">
    <property type="entry name" value="SpoChoClust_1"/>
    <property type="match status" value="1"/>
</dbReference>
<comment type="caution">
    <text evidence="1">The sequence shown here is derived from an EMBL/GenBank/DDBJ whole genome shotgun (WGS) entry which is preliminary data.</text>
</comment>
<sequence length="131" mass="15543">MKKGVRGYIFSRPFLGERVPQHVQNIVIRDYCQRNGLHYLLSATEYAMENCHLILEQVLDELVNLEGIILYSLFQLPIDLENRKRFYDRLLSSNKICHFAVEGLKLSNQEEMERIENLWKIKLILPDCLNY</sequence>
<dbReference type="InterPro" id="IPR027610">
    <property type="entry name" value="SpoChClust_LIC12192"/>
</dbReference>
<protein>
    <submittedName>
        <fullName evidence="1">Sporadic carbohydrate cluster protein, TIGR04323 family</fullName>
    </submittedName>
</protein>
<organism evidence="1 2">
    <name type="scientific">Leptospira interrogans str. UI 12758</name>
    <dbReference type="NCBI Taxonomy" id="1049938"/>
    <lineage>
        <taxon>Bacteria</taxon>
        <taxon>Pseudomonadati</taxon>
        <taxon>Spirochaetota</taxon>
        <taxon>Spirochaetia</taxon>
        <taxon>Leptospirales</taxon>
        <taxon>Leptospiraceae</taxon>
        <taxon>Leptospira</taxon>
    </lineage>
</organism>
<evidence type="ECO:0000313" key="2">
    <source>
        <dbReference type="Proteomes" id="UP000001340"/>
    </source>
</evidence>
<proteinExistence type="predicted"/>
<reference evidence="1 2" key="1">
    <citation type="submission" date="2012-10" db="EMBL/GenBank/DDBJ databases">
        <authorList>
            <person name="Harkins D.M."/>
            <person name="Durkin A.S."/>
            <person name="Brinkac L.M."/>
            <person name="Haft D.H."/>
            <person name="Selengut J.D."/>
            <person name="Sanka R."/>
            <person name="DePew J."/>
            <person name="Purushe J."/>
            <person name="Chanthongthip A."/>
            <person name="Lattana O."/>
            <person name="Phetsouvanh R."/>
            <person name="Newton P.N."/>
            <person name="Vinetz J.M."/>
            <person name="Sutton G.G."/>
            <person name="Nierman W.C."/>
            <person name="Fouts D.E."/>
        </authorList>
    </citation>
    <scope>NUCLEOTIDE SEQUENCE [LARGE SCALE GENOMIC DNA]</scope>
    <source>
        <strain evidence="1 2">UI 12758</strain>
    </source>
</reference>
<dbReference type="Proteomes" id="UP000001340">
    <property type="component" value="Unassembled WGS sequence"/>
</dbReference>
<dbReference type="EMBL" id="AHNR02000014">
    <property type="protein sequence ID" value="EKR56411.1"/>
    <property type="molecule type" value="Genomic_DNA"/>
</dbReference>
<accession>A0A0E2D939</accession>
<evidence type="ECO:0000313" key="1">
    <source>
        <dbReference type="EMBL" id="EKR56411.1"/>
    </source>
</evidence>